<organism evidence="1 2">
    <name type="scientific">Phnomibacter ginsenosidimutans</name>
    <dbReference type="NCBI Taxonomy" id="2676868"/>
    <lineage>
        <taxon>Bacteria</taxon>
        <taxon>Pseudomonadati</taxon>
        <taxon>Bacteroidota</taxon>
        <taxon>Chitinophagia</taxon>
        <taxon>Chitinophagales</taxon>
        <taxon>Chitinophagaceae</taxon>
        <taxon>Phnomibacter</taxon>
    </lineage>
</organism>
<dbReference type="SUPFAM" id="SSF56935">
    <property type="entry name" value="Porins"/>
    <property type="match status" value="1"/>
</dbReference>
<sequence length="265" mass="28821">MNWNINAVLGTYKNEVISLGLSAPLDGGFTRITGGSLRTTQGAPANFFYGFVTDGIFQSYDEIAKSARQTPGNDPTTSTAPGDIKFKDLNGDGVIDDKDRTNIGNANPTFTYGLTNTVSFKGLELTVFVQGSHGNKVLNFTRWYTEGGVSNGNYSKDVINRWNGPGSSNSMPRLVLNDPNGNNRVSDRFVEDASYLRIKNVRLAYSLPKSWIGFMKISRAQIYGSVQNLLTVTGYSGFDPEVGGGVDLGFYPQARTFTIGANIDF</sequence>
<evidence type="ECO:0000313" key="2">
    <source>
        <dbReference type="Proteomes" id="UP000426027"/>
    </source>
</evidence>
<dbReference type="EMBL" id="CP046566">
    <property type="protein sequence ID" value="QGW29653.1"/>
    <property type="molecule type" value="Genomic_DNA"/>
</dbReference>
<keyword evidence="2" id="KW-1185">Reference proteome</keyword>
<dbReference type="Proteomes" id="UP000426027">
    <property type="component" value="Chromosome"/>
</dbReference>
<protein>
    <recommendedName>
        <fullName evidence="3">TonB-dependent receptor</fullName>
    </recommendedName>
</protein>
<reference evidence="1 2" key="1">
    <citation type="submission" date="2019-11" db="EMBL/GenBank/DDBJ databases">
        <authorList>
            <person name="Im W.T."/>
        </authorList>
    </citation>
    <scope>NUCLEOTIDE SEQUENCE [LARGE SCALE GENOMIC DNA]</scope>
    <source>
        <strain evidence="1 2">SB-02</strain>
    </source>
</reference>
<dbReference type="AlphaFoldDB" id="A0A6I6GD14"/>
<evidence type="ECO:0000313" key="1">
    <source>
        <dbReference type="EMBL" id="QGW29653.1"/>
    </source>
</evidence>
<proteinExistence type="predicted"/>
<evidence type="ECO:0008006" key="3">
    <source>
        <dbReference type="Google" id="ProtNLM"/>
    </source>
</evidence>
<dbReference type="KEGG" id="fls:GLV81_17395"/>
<accession>A0A6I6GD14</accession>
<gene>
    <name evidence="1" type="ORF">GLV81_17395</name>
</gene>
<dbReference type="RefSeq" id="WP_157480059.1">
    <property type="nucleotide sequence ID" value="NZ_CP046566.1"/>
</dbReference>
<name>A0A6I6GD14_9BACT</name>